<dbReference type="Proteomes" id="UP000266389">
    <property type="component" value="Unassembled WGS sequence"/>
</dbReference>
<accession>A0A395M1M6</accession>
<comment type="caution">
    <text evidence="1">The sequence shown here is derived from an EMBL/GenBank/DDBJ whole genome shotgun (WGS) entry which is preliminary data.</text>
</comment>
<dbReference type="AlphaFoldDB" id="A0A395M1M6"/>
<name>A0A395M1M6_9BACT</name>
<gene>
    <name evidence="1" type="ORF">D0433_04880</name>
</gene>
<evidence type="ECO:0000313" key="1">
    <source>
        <dbReference type="EMBL" id="RFM24612.1"/>
    </source>
</evidence>
<evidence type="ECO:0000313" key="2">
    <source>
        <dbReference type="Proteomes" id="UP000266389"/>
    </source>
</evidence>
<proteinExistence type="predicted"/>
<sequence>KRRPKLRHKWYSNLNRYYEEMPIFFPEKKPSVSVAFGTQGSIYTAPNTPIKFTYFDASLGYINGPISFGPNAVFKYGHQYLFLSNQTNVDVSLSFNPLTGIESDVWRVGLGSHQGYGYRSGSFSLTPYHGNALVWTNIAYTNFASLSESEQRLLSDFNNAVRFGTTTQAGVRLGFVEPIALDVSFQRTLVMRRFVFWQWIGSYGLEALSQALLDGFIREIYKSSPAFAPIMNFALKNGLAYGIYQLRREKMNTPFESEAPIHFDMFRIGFMFSF</sequence>
<protein>
    <submittedName>
        <fullName evidence="1">Uncharacterized protein</fullName>
    </submittedName>
</protein>
<organism evidence="1 2">
    <name type="scientific">Candidatus Thermochlorobacter aerophilus</name>
    <dbReference type="NCBI Taxonomy" id="1868324"/>
    <lineage>
        <taxon>Bacteria</taxon>
        <taxon>Pseudomonadati</taxon>
        <taxon>Chlorobiota</taxon>
        <taxon>Chlorobiia</taxon>
        <taxon>Chlorobiales</taxon>
        <taxon>Candidatus Thermochlorobacteriaceae</taxon>
        <taxon>Candidatus Thermochlorobacter</taxon>
    </lineage>
</organism>
<feature type="non-terminal residue" evidence="1">
    <location>
        <position position="1"/>
    </location>
</feature>
<dbReference type="EMBL" id="PHFL01000037">
    <property type="protein sequence ID" value="RFM24612.1"/>
    <property type="molecule type" value="Genomic_DNA"/>
</dbReference>
<reference evidence="1 2" key="1">
    <citation type="journal article" date="2011" name="ISME J.">
        <title>Community ecology of hot spring cyanobacterial mats: predominant populations and their functional potential.</title>
        <authorList>
            <person name="Klatt C.G."/>
            <person name="Wood J.M."/>
            <person name="Rusch D.B."/>
            <person name="Bateson M.M."/>
            <person name="Hamamura N."/>
            <person name="Heidelberg J.F."/>
            <person name="Grossman A.R."/>
            <person name="Bhaya D."/>
            <person name="Cohan F.M."/>
            <person name="Kuhl M."/>
            <person name="Bryant D.A."/>
            <person name="Ward D.M."/>
        </authorList>
    </citation>
    <scope>NUCLEOTIDE SEQUENCE [LARGE SCALE GENOMIC DNA]</scope>
    <source>
        <strain evidence="1">OS</strain>
    </source>
</reference>